<protein>
    <submittedName>
        <fullName evidence="1">Uncharacterized protein</fullName>
    </submittedName>
</protein>
<accession>A0A975TRQ6</accession>
<keyword evidence="2" id="KW-1185">Reference proteome</keyword>
<proteinExistence type="predicted"/>
<dbReference type="EMBL" id="CP078073">
    <property type="protein sequence ID" value="QXL86053.1"/>
    <property type="molecule type" value="Genomic_DNA"/>
</dbReference>
<dbReference type="RefSeq" id="WP_257893019.1">
    <property type="nucleotide sequence ID" value="NZ_JAIMBW010000001.1"/>
</dbReference>
<gene>
    <name evidence="1" type="ORF">KUL25_11165</name>
</gene>
<reference evidence="1 2" key="1">
    <citation type="submission" date="2021-07" db="EMBL/GenBank/DDBJ databases">
        <title>Karlodiniumbacter phycospheric gen. nov., sp. nov., a phycosphere bacterium isolated from karlodinium veneficum.</title>
        <authorList>
            <person name="Peng Y."/>
            <person name="Jiang L."/>
            <person name="Lee J."/>
        </authorList>
    </citation>
    <scope>NUCLEOTIDE SEQUENCE</scope>
    <source>
        <strain evidence="1 2">N5</strain>
    </source>
</reference>
<sequence length="59" mass="6534">MTVAHRTRVLEEDINELGGWAGKRGSNADYDHGLLEEQLVEAQGMVWSGLKRGGYLDGF</sequence>
<evidence type="ECO:0000313" key="1">
    <source>
        <dbReference type="EMBL" id="QXL86053.1"/>
    </source>
</evidence>
<name>A0A975TRQ6_9RHOB</name>
<dbReference type="Proteomes" id="UP000693972">
    <property type="component" value="Unassembled WGS sequence"/>
</dbReference>
<dbReference type="AlphaFoldDB" id="A0A975TRQ6"/>
<organism evidence="1">
    <name type="scientific">Gymnodinialimonas phycosphaerae</name>
    <dbReference type="NCBI Taxonomy" id="2841589"/>
    <lineage>
        <taxon>Bacteria</taxon>
        <taxon>Pseudomonadati</taxon>
        <taxon>Pseudomonadota</taxon>
        <taxon>Alphaproteobacteria</taxon>
        <taxon>Rhodobacterales</taxon>
        <taxon>Paracoccaceae</taxon>
        <taxon>Gymnodinialimonas</taxon>
    </lineage>
</organism>
<evidence type="ECO:0000313" key="2">
    <source>
        <dbReference type="Proteomes" id="UP000693972"/>
    </source>
</evidence>
<dbReference type="EMBL" id="JAIMBW010000001">
    <property type="protein sequence ID" value="MBY4893323.1"/>
    <property type="molecule type" value="Genomic_DNA"/>
</dbReference>